<dbReference type="Pfam" id="PF05816">
    <property type="entry name" value="TelA"/>
    <property type="match status" value="1"/>
</dbReference>
<comment type="caution">
    <text evidence="2">The sequence shown here is derived from an EMBL/GenBank/DDBJ whole genome shotgun (WGS) entry which is preliminary data.</text>
</comment>
<organism evidence="2 3">
    <name type="scientific">Caryophanon latum</name>
    <dbReference type="NCBI Taxonomy" id="33977"/>
    <lineage>
        <taxon>Bacteria</taxon>
        <taxon>Bacillati</taxon>
        <taxon>Bacillota</taxon>
        <taxon>Bacilli</taxon>
        <taxon>Bacillales</taxon>
        <taxon>Caryophanaceae</taxon>
        <taxon>Caryophanon</taxon>
    </lineage>
</organism>
<evidence type="ECO:0000313" key="2">
    <source>
        <dbReference type="EMBL" id="OCS90810.1"/>
    </source>
</evidence>
<protein>
    <recommendedName>
        <fullName evidence="4">TelA-like protein</fullName>
    </recommendedName>
</protein>
<dbReference type="EMBL" id="MATO01000034">
    <property type="protein sequence ID" value="OCS90810.1"/>
    <property type="molecule type" value="Genomic_DNA"/>
</dbReference>
<dbReference type="RefSeq" id="WP_066464234.1">
    <property type="nucleotide sequence ID" value="NZ_MATO01000034.1"/>
</dbReference>
<dbReference type="OrthoDB" id="9768858at2"/>
<evidence type="ECO:0008006" key="4">
    <source>
        <dbReference type="Google" id="ProtNLM"/>
    </source>
</evidence>
<dbReference type="PANTHER" id="PTHR38432">
    <property type="entry name" value="TELA-LIKE PROTEIN SAOUHSC_01408"/>
    <property type="match status" value="1"/>
</dbReference>
<evidence type="ECO:0000256" key="1">
    <source>
        <dbReference type="ARBA" id="ARBA00005541"/>
    </source>
</evidence>
<name>A0A1C0YUG9_9BACL</name>
<accession>A0A1C0YUG9</accession>
<dbReference type="PANTHER" id="PTHR38432:SF1">
    <property type="entry name" value="TELA-LIKE PROTEIN SAOUHSC_01408"/>
    <property type="match status" value="1"/>
</dbReference>
<dbReference type="InterPro" id="IPR008863">
    <property type="entry name" value="Toxic_anion-R_TelA"/>
</dbReference>
<comment type="similarity">
    <text evidence="1">Belongs to the TelA family.</text>
</comment>
<evidence type="ECO:0000313" key="3">
    <source>
        <dbReference type="Proteomes" id="UP000093482"/>
    </source>
</evidence>
<sequence length="354" mass="40571">MNDRYDDVEAMLQMPAPTLERDAQPMLIESLPHTQQQQAQELAATIDIHDFEAVLQYGTDAQLALSRFSTLLLAQVQRKEQTNISAVLSQLTDTLEEINPQSLTEKRGFLKRFLPKSATSTQQLMTKYKRISVQVDRLSVQLERSKIQLLRDLQLLDQLFEQNKKYFDALNLYIAAAEVKRLDVLYEELPSVQQQANESDDPMAQQQLKDLQSAIEQFEQRIYDLEMARMMTIQSAPQIRLVQQTSRMLANKIQTSIQTAIPVWKTQISLAITLNQQKKEAERQQQIDALSIQMGEASAQLHADTTTDVFTTHAQLLSTIQETIDIEQSQLESKQQIEQIATQQPLSRMAKRQL</sequence>
<dbReference type="AlphaFoldDB" id="A0A1C0YUG9"/>
<reference evidence="2 3" key="1">
    <citation type="submission" date="2016-07" db="EMBL/GenBank/DDBJ databases">
        <title>Caryophanon latum genome sequencing.</title>
        <authorList>
            <person name="Verma A."/>
            <person name="Pal Y."/>
            <person name="Krishnamurthi S."/>
        </authorList>
    </citation>
    <scope>NUCLEOTIDE SEQUENCE [LARGE SCALE GENOMIC DNA]</scope>
    <source>
        <strain evidence="2 3">DSM 14151</strain>
    </source>
</reference>
<keyword evidence="3" id="KW-1185">Reference proteome</keyword>
<proteinExistence type="inferred from homology"/>
<gene>
    <name evidence="2" type="ORF">A6K76_01810</name>
</gene>
<dbReference type="Proteomes" id="UP000093482">
    <property type="component" value="Unassembled WGS sequence"/>
</dbReference>